<keyword evidence="4 5" id="KW-0472">Membrane</keyword>
<organism evidence="6 7">
    <name type="scientific">Gilvimarinus xylanilyticus</name>
    <dbReference type="NCBI Taxonomy" id="2944139"/>
    <lineage>
        <taxon>Bacteria</taxon>
        <taxon>Pseudomonadati</taxon>
        <taxon>Pseudomonadota</taxon>
        <taxon>Gammaproteobacteria</taxon>
        <taxon>Cellvibrionales</taxon>
        <taxon>Cellvibrionaceae</taxon>
        <taxon>Gilvimarinus</taxon>
    </lineage>
</organism>
<dbReference type="GO" id="GO:0012505">
    <property type="term" value="C:endomembrane system"/>
    <property type="evidence" value="ECO:0007669"/>
    <property type="project" value="UniProtKB-SubCell"/>
</dbReference>
<comment type="subcellular location">
    <subcellularLocation>
        <location evidence="1">Endomembrane system</location>
        <topology evidence="1">Multi-pass membrane protein</topology>
    </subcellularLocation>
</comment>
<evidence type="ECO:0000313" key="6">
    <source>
        <dbReference type="EMBL" id="MCP8899290.1"/>
    </source>
</evidence>
<keyword evidence="3 5" id="KW-1133">Transmembrane helix</keyword>
<feature type="transmembrane region" description="Helical" evidence="5">
    <location>
        <begin position="55"/>
        <end position="78"/>
    </location>
</feature>
<keyword evidence="2 5" id="KW-0812">Transmembrane</keyword>
<dbReference type="Gene3D" id="1.20.120.1630">
    <property type="match status" value="1"/>
</dbReference>
<dbReference type="Pfam" id="PF04191">
    <property type="entry name" value="PEMT"/>
    <property type="match status" value="1"/>
</dbReference>
<feature type="transmembrane region" description="Helical" evidence="5">
    <location>
        <begin position="120"/>
        <end position="149"/>
    </location>
</feature>
<keyword evidence="7" id="KW-1185">Reference proteome</keyword>
<evidence type="ECO:0000313" key="7">
    <source>
        <dbReference type="Proteomes" id="UP001139319"/>
    </source>
</evidence>
<gene>
    <name evidence="6" type="ORF">M6D89_08290</name>
</gene>
<name>A0A9X2HW71_9GAMM</name>
<sequence>MATPLLLFGLLSLPLIGLCWRQLSNPRCHGFYRFFAFETLLALALLNLHPQNIQLFTPLGIAAGFCMSGSLAMVLVGLKQLQQGGRDERQKPENFAFENTRILVTWGIYRYIRHPMYSSLLLLGVGIFLQGVGLVSSALLLVLVIFVGLTVRVEEAENLAFFGDSYRDYKRRSKILIPGVL</sequence>
<feature type="transmembrane region" description="Helical" evidence="5">
    <location>
        <begin position="31"/>
        <end position="48"/>
    </location>
</feature>
<dbReference type="GO" id="GO:0016740">
    <property type="term" value="F:transferase activity"/>
    <property type="evidence" value="ECO:0007669"/>
    <property type="project" value="UniProtKB-ARBA"/>
</dbReference>
<evidence type="ECO:0000256" key="3">
    <source>
        <dbReference type="ARBA" id="ARBA00022989"/>
    </source>
</evidence>
<dbReference type="PANTHER" id="PTHR12714:SF9">
    <property type="entry name" value="PROTEIN-S-ISOPRENYLCYSTEINE O-METHYLTRANSFERASE"/>
    <property type="match status" value="1"/>
</dbReference>
<reference evidence="6" key="2">
    <citation type="submission" date="2023-01" db="EMBL/GenBank/DDBJ databases">
        <title>Gilvimarinus xylanilyticus HB14 isolated from Caulerpa lentillifera aquaculture base in Hainan, China.</title>
        <authorList>
            <person name="Zhang Y.-J."/>
        </authorList>
    </citation>
    <scope>NUCLEOTIDE SEQUENCE</scope>
    <source>
        <strain evidence="6">HB14</strain>
    </source>
</reference>
<dbReference type="Proteomes" id="UP001139319">
    <property type="component" value="Unassembled WGS sequence"/>
</dbReference>
<evidence type="ECO:0000256" key="4">
    <source>
        <dbReference type="ARBA" id="ARBA00023136"/>
    </source>
</evidence>
<dbReference type="InterPro" id="IPR007318">
    <property type="entry name" value="Phopholipid_MeTrfase"/>
</dbReference>
<dbReference type="RefSeq" id="WP_253967543.1">
    <property type="nucleotide sequence ID" value="NZ_JAMFTH010000001.1"/>
</dbReference>
<dbReference type="PANTHER" id="PTHR12714">
    <property type="entry name" value="PROTEIN-S ISOPRENYLCYSTEINE O-METHYLTRANSFERASE"/>
    <property type="match status" value="1"/>
</dbReference>
<protein>
    <submittedName>
        <fullName evidence="6">Isoprenylcysteine carboxylmethyltransferase family protein</fullName>
    </submittedName>
</protein>
<reference evidence="6" key="1">
    <citation type="submission" date="2022-05" db="EMBL/GenBank/DDBJ databases">
        <authorList>
            <person name="Sun H.-N."/>
        </authorList>
    </citation>
    <scope>NUCLEOTIDE SEQUENCE</scope>
    <source>
        <strain evidence="6">HB14</strain>
    </source>
</reference>
<dbReference type="EMBL" id="JAMFTH010000001">
    <property type="protein sequence ID" value="MCP8899290.1"/>
    <property type="molecule type" value="Genomic_DNA"/>
</dbReference>
<evidence type="ECO:0000256" key="1">
    <source>
        <dbReference type="ARBA" id="ARBA00004127"/>
    </source>
</evidence>
<evidence type="ECO:0000256" key="5">
    <source>
        <dbReference type="SAM" id="Phobius"/>
    </source>
</evidence>
<accession>A0A9X2HW71</accession>
<evidence type="ECO:0000256" key="2">
    <source>
        <dbReference type="ARBA" id="ARBA00022692"/>
    </source>
</evidence>
<comment type="caution">
    <text evidence="6">The sequence shown here is derived from an EMBL/GenBank/DDBJ whole genome shotgun (WGS) entry which is preliminary data.</text>
</comment>
<proteinExistence type="predicted"/>
<dbReference type="AlphaFoldDB" id="A0A9X2HW71"/>